<dbReference type="PANTHER" id="PTHR43409:SF4">
    <property type="entry name" value="RADICAL SAM SUPERFAMILY PROTEIN"/>
    <property type="match status" value="1"/>
</dbReference>
<comment type="cofactor">
    <cofactor evidence="1">
        <name>[4Fe-4S] cluster</name>
        <dbReference type="ChEBI" id="CHEBI:49883"/>
    </cofactor>
</comment>
<dbReference type="InterPro" id="IPR013785">
    <property type="entry name" value="Aldolase_TIM"/>
</dbReference>
<dbReference type="CDD" id="cd01335">
    <property type="entry name" value="Radical_SAM"/>
    <property type="match status" value="1"/>
</dbReference>
<evidence type="ECO:0000259" key="6">
    <source>
        <dbReference type="PROSITE" id="PS51918"/>
    </source>
</evidence>
<evidence type="ECO:0000256" key="3">
    <source>
        <dbReference type="ARBA" id="ARBA00022723"/>
    </source>
</evidence>
<evidence type="ECO:0000313" key="7">
    <source>
        <dbReference type="EMBL" id="HGS20681.1"/>
    </source>
</evidence>
<name>A0A7C4PEX5_9CHLR</name>
<dbReference type="SFLD" id="SFLDG01082">
    <property type="entry name" value="B12-binding_domain_containing"/>
    <property type="match status" value="1"/>
</dbReference>
<dbReference type="SUPFAM" id="SSF102114">
    <property type="entry name" value="Radical SAM enzymes"/>
    <property type="match status" value="1"/>
</dbReference>
<keyword evidence="4" id="KW-0408">Iron</keyword>
<keyword evidence="5" id="KW-0411">Iron-sulfur</keyword>
<organism evidence="7">
    <name type="scientific">Anaerolinea thermolimosa</name>
    <dbReference type="NCBI Taxonomy" id="229919"/>
    <lineage>
        <taxon>Bacteria</taxon>
        <taxon>Bacillati</taxon>
        <taxon>Chloroflexota</taxon>
        <taxon>Anaerolineae</taxon>
        <taxon>Anaerolineales</taxon>
        <taxon>Anaerolineaceae</taxon>
        <taxon>Anaerolinea</taxon>
    </lineage>
</organism>
<accession>A0A7C4PEX5</accession>
<sequence>MVILATWRGQTLTLSTKPNCLTLSLQGSGASTVFSFDGEGRLWTAMLAGISYRRGLDGKIVAKWQTGHDQRERRWLSSSETESIQENARMTASELLAELKSGELRLHPGLDSLGWSFLEKAAAFDAPRYAADVQRYHQVYQPVGILPPDQYMAVVLQVAEGCSFNTCTFCTFYKDRRFRIKSPDEFHAHMHAVKDFLGGGLSLRRTLFLGDANALVIPTPRLLPLLEMVHQHFDVELLGGLYAFLDGFSGDKKSSREYAALSKFGLKRVYIGLESGHDPLLRFLRKPGKAADAVQAVHAMKEAGVSVGVIVLLGAGGHRFAADHVTDTIAALNQMNLDADDLVYFSELIESEGLEYTRDAHAAALQPLSPEERLVQGQQIEQGLQFDPLRGIPHISRYDIREFVY</sequence>
<dbReference type="EMBL" id="DSYK01000120">
    <property type="protein sequence ID" value="HGS20681.1"/>
    <property type="molecule type" value="Genomic_DNA"/>
</dbReference>
<feature type="domain" description="Radical SAM core" evidence="6">
    <location>
        <begin position="148"/>
        <end position="387"/>
    </location>
</feature>
<dbReference type="GO" id="GO:0046872">
    <property type="term" value="F:metal ion binding"/>
    <property type="evidence" value="ECO:0007669"/>
    <property type="project" value="UniProtKB-KW"/>
</dbReference>
<dbReference type="SMART" id="SM00729">
    <property type="entry name" value="Elp3"/>
    <property type="match status" value="1"/>
</dbReference>
<evidence type="ECO:0000256" key="1">
    <source>
        <dbReference type="ARBA" id="ARBA00001966"/>
    </source>
</evidence>
<proteinExistence type="predicted"/>
<dbReference type="AlphaFoldDB" id="A0A7C4PEX5"/>
<evidence type="ECO:0000256" key="4">
    <source>
        <dbReference type="ARBA" id="ARBA00023004"/>
    </source>
</evidence>
<keyword evidence="2" id="KW-0949">S-adenosyl-L-methionine</keyword>
<comment type="caution">
    <text evidence="7">The sequence shown here is derived from an EMBL/GenBank/DDBJ whole genome shotgun (WGS) entry which is preliminary data.</text>
</comment>
<dbReference type="PROSITE" id="PS51918">
    <property type="entry name" value="RADICAL_SAM"/>
    <property type="match status" value="1"/>
</dbReference>
<reference evidence="7" key="1">
    <citation type="journal article" date="2020" name="mSystems">
        <title>Genome- and Community-Level Interaction Insights into Carbon Utilization and Element Cycling Functions of Hydrothermarchaeota in Hydrothermal Sediment.</title>
        <authorList>
            <person name="Zhou Z."/>
            <person name="Liu Y."/>
            <person name="Xu W."/>
            <person name="Pan J."/>
            <person name="Luo Z.H."/>
            <person name="Li M."/>
        </authorList>
    </citation>
    <scope>NUCLEOTIDE SEQUENCE [LARGE SCALE GENOMIC DNA]</scope>
    <source>
        <strain evidence="7">SpSt-573</strain>
    </source>
</reference>
<dbReference type="GO" id="GO:0003824">
    <property type="term" value="F:catalytic activity"/>
    <property type="evidence" value="ECO:0007669"/>
    <property type="project" value="InterPro"/>
</dbReference>
<dbReference type="InterPro" id="IPR006638">
    <property type="entry name" value="Elp3/MiaA/NifB-like_rSAM"/>
</dbReference>
<dbReference type="PANTHER" id="PTHR43409">
    <property type="entry name" value="ANAEROBIC MAGNESIUM-PROTOPORPHYRIN IX MONOMETHYL ESTER CYCLASE-RELATED"/>
    <property type="match status" value="1"/>
</dbReference>
<dbReference type="Gene3D" id="3.20.20.70">
    <property type="entry name" value="Aldolase class I"/>
    <property type="match status" value="1"/>
</dbReference>
<keyword evidence="3" id="KW-0479">Metal-binding</keyword>
<dbReference type="Pfam" id="PF04055">
    <property type="entry name" value="Radical_SAM"/>
    <property type="match status" value="1"/>
</dbReference>
<dbReference type="SFLD" id="SFLDG01095">
    <property type="entry name" value="Uncharacterised_Radical_SAM_Su"/>
    <property type="match status" value="1"/>
</dbReference>
<gene>
    <name evidence="7" type="ORF">ENT37_02300</name>
</gene>
<evidence type="ECO:0000256" key="2">
    <source>
        <dbReference type="ARBA" id="ARBA00022691"/>
    </source>
</evidence>
<dbReference type="InterPro" id="IPR007197">
    <property type="entry name" value="rSAM"/>
</dbReference>
<evidence type="ECO:0000256" key="5">
    <source>
        <dbReference type="ARBA" id="ARBA00023014"/>
    </source>
</evidence>
<dbReference type="InterPro" id="IPR058240">
    <property type="entry name" value="rSAM_sf"/>
</dbReference>
<dbReference type="GO" id="GO:0051536">
    <property type="term" value="F:iron-sulfur cluster binding"/>
    <property type="evidence" value="ECO:0007669"/>
    <property type="project" value="UniProtKB-KW"/>
</dbReference>
<dbReference type="InterPro" id="IPR051198">
    <property type="entry name" value="BchE-like"/>
</dbReference>
<protein>
    <submittedName>
        <fullName evidence="7">Radical SAM protein</fullName>
    </submittedName>
</protein>
<dbReference type="SFLD" id="SFLDS00029">
    <property type="entry name" value="Radical_SAM"/>
    <property type="match status" value="2"/>
</dbReference>